<feature type="domain" description="ABC3 transporter permease C-terminal" evidence="8">
    <location>
        <begin position="250"/>
        <end position="373"/>
    </location>
</feature>
<evidence type="ECO:0000313" key="10">
    <source>
        <dbReference type="EMBL" id="MPL97781.1"/>
    </source>
</evidence>
<keyword evidence="5 7" id="KW-0472">Membrane</keyword>
<sequence>MNGYLTLSSRYLSAHKKRTRLSILSISLSVALIVGIFSMLDVFLQFEKIQIINDFGNYHILIKNPTEAEKEAGRSRIDVENSGTWFSFKSGSINDLKCDIIALDENFAPNMGMNLLAGAYPKAENELMIESWAAEKLGAKVGDTVFFAFADGVKNHLSSAVYFPITEVPKRPANPAVVISMEAAGSAGGEKSNLLLIQFKDKADMKKAEQQIRESLGLTDDRVGRNERLLAIIGQSDYKAAVGLYETGAILFFIVLVAGVVMIYNTFNISVVERIRSFGLLRCIGASKAQIRRIVKREGFLLLRWALPIGIGLGMLATLFCCALLKYYNSYLFADIPLFTLSLSGILAGTVVGFATVFIATLFPAKKASKVSPVNAATGSSEFKVKKGKKQGVLTKLLPVETAMGIGSAVMKKRTFFFDVGLHRHQRHYVPRLSRIY</sequence>
<dbReference type="InterPro" id="IPR050250">
    <property type="entry name" value="Macrolide_Exporter_MacB"/>
</dbReference>
<comment type="subcellular location">
    <subcellularLocation>
        <location evidence="1">Cell membrane</location>
        <topology evidence="1">Multi-pass membrane protein</topology>
    </subcellularLocation>
</comment>
<evidence type="ECO:0000256" key="7">
    <source>
        <dbReference type="SAM" id="Phobius"/>
    </source>
</evidence>
<dbReference type="PANTHER" id="PTHR30572:SF4">
    <property type="entry name" value="ABC TRANSPORTER PERMEASE YTRF"/>
    <property type="match status" value="1"/>
</dbReference>
<evidence type="ECO:0000259" key="8">
    <source>
        <dbReference type="Pfam" id="PF02687"/>
    </source>
</evidence>
<comment type="caution">
    <text evidence="10">The sequence shown here is derived from an EMBL/GenBank/DDBJ whole genome shotgun (WGS) entry which is preliminary data.</text>
</comment>
<dbReference type="Pfam" id="PF02687">
    <property type="entry name" value="FtsX"/>
    <property type="match status" value="1"/>
</dbReference>
<reference evidence="10" key="1">
    <citation type="submission" date="2019-08" db="EMBL/GenBank/DDBJ databases">
        <authorList>
            <person name="Kucharzyk K."/>
            <person name="Murdoch R.W."/>
            <person name="Higgins S."/>
            <person name="Loffler F."/>
        </authorList>
    </citation>
    <scope>NUCLEOTIDE SEQUENCE</scope>
</reference>
<comment type="similarity">
    <text evidence="6">Belongs to the ABC-4 integral membrane protein family.</text>
</comment>
<dbReference type="GO" id="GO:0022857">
    <property type="term" value="F:transmembrane transporter activity"/>
    <property type="evidence" value="ECO:0007669"/>
    <property type="project" value="TreeGrafter"/>
</dbReference>
<dbReference type="InterPro" id="IPR025857">
    <property type="entry name" value="MacB_PCD"/>
</dbReference>
<organism evidence="10">
    <name type="scientific">bioreactor metagenome</name>
    <dbReference type="NCBI Taxonomy" id="1076179"/>
    <lineage>
        <taxon>unclassified sequences</taxon>
        <taxon>metagenomes</taxon>
        <taxon>ecological metagenomes</taxon>
    </lineage>
</organism>
<keyword evidence="4 7" id="KW-1133">Transmembrane helix</keyword>
<accession>A0A644W265</accession>
<evidence type="ECO:0000256" key="6">
    <source>
        <dbReference type="ARBA" id="ARBA00038076"/>
    </source>
</evidence>
<dbReference type="PANTHER" id="PTHR30572">
    <property type="entry name" value="MEMBRANE COMPONENT OF TRANSPORTER-RELATED"/>
    <property type="match status" value="1"/>
</dbReference>
<evidence type="ECO:0000259" key="9">
    <source>
        <dbReference type="Pfam" id="PF12704"/>
    </source>
</evidence>
<dbReference type="AlphaFoldDB" id="A0A644W265"/>
<protein>
    <recommendedName>
        <fullName evidence="11">ABC3 transporter permease protein domain-containing protein</fullName>
    </recommendedName>
</protein>
<dbReference type="Pfam" id="PF12704">
    <property type="entry name" value="MacB_PCD"/>
    <property type="match status" value="1"/>
</dbReference>
<evidence type="ECO:0000256" key="3">
    <source>
        <dbReference type="ARBA" id="ARBA00022692"/>
    </source>
</evidence>
<feature type="transmembrane region" description="Helical" evidence="7">
    <location>
        <begin position="339"/>
        <end position="363"/>
    </location>
</feature>
<keyword evidence="2" id="KW-1003">Cell membrane</keyword>
<feature type="transmembrane region" description="Helical" evidence="7">
    <location>
        <begin position="249"/>
        <end position="267"/>
    </location>
</feature>
<evidence type="ECO:0000256" key="2">
    <source>
        <dbReference type="ARBA" id="ARBA00022475"/>
    </source>
</evidence>
<evidence type="ECO:0000256" key="1">
    <source>
        <dbReference type="ARBA" id="ARBA00004651"/>
    </source>
</evidence>
<dbReference type="InterPro" id="IPR003838">
    <property type="entry name" value="ABC3_permease_C"/>
</dbReference>
<proteinExistence type="inferred from homology"/>
<dbReference type="EMBL" id="VSSQ01000574">
    <property type="protein sequence ID" value="MPL97781.1"/>
    <property type="molecule type" value="Genomic_DNA"/>
</dbReference>
<keyword evidence="3 7" id="KW-0812">Transmembrane</keyword>
<feature type="transmembrane region" description="Helical" evidence="7">
    <location>
        <begin position="302"/>
        <end position="327"/>
    </location>
</feature>
<feature type="transmembrane region" description="Helical" evidence="7">
    <location>
        <begin position="21"/>
        <end position="44"/>
    </location>
</feature>
<evidence type="ECO:0000256" key="5">
    <source>
        <dbReference type="ARBA" id="ARBA00023136"/>
    </source>
</evidence>
<dbReference type="GO" id="GO:0005886">
    <property type="term" value="C:plasma membrane"/>
    <property type="evidence" value="ECO:0007669"/>
    <property type="project" value="UniProtKB-SubCell"/>
</dbReference>
<evidence type="ECO:0008006" key="11">
    <source>
        <dbReference type="Google" id="ProtNLM"/>
    </source>
</evidence>
<evidence type="ECO:0000256" key="4">
    <source>
        <dbReference type="ARBA" id="ARBA00022989"/>
    </source>
</evidence>
<name>A0A644W265_9ZZZZ</name>
<gene>
    <name evidence="10" type="ORF">SDC9_43976</name>
</gene>
<feature type="domain" description="MacB-like periplasmic core" evidence="9">
    <location>
        <begin position="21"/>
        <end position="214"/>
    </location>
</feature>